<sequence length="196" mass="23008">MDKLEGVDEKAILMKEWELYEPAKLKKPSKIFVCSTIELFHPEVKFNTGAIFNVIKENPQHTFQILTKFPQNIDRPMPNNVWLGITITGNNHEDFLRASEFGFRKRKAKIQFVSYEPLFEEPVQNIPHVDWIIIGRLTGHGKRFDPRLEWIKKIVRSCADNGTRVFLKNNLKEIWGEPLIQEFPDRCQKLLSTEED</sequence>
<organism evidence="1">
    <name type="scientific">marine sediment metagenome</name>
    <dbReference type="NCBI Taxonomy" id="412755"/>
    <lineage>
        <taxon>unclassified sequences</taxon>
        <taxon>metagenomes</taxon>
        <taxon>ecological metagenomes</taxon>
    </lineage>
</organism>
<dbReference type="AlphaFoldDB" id="X0WLH1"/>
<evidence type="ECO:0000313" key="1">
    <source>
        <dbReference type="EMBL" id="GAG25363.1"/>
    </source>
</evidence>
<reference evidence="1" key="1">
    <citation type="journal article" date="2014" name="Front. Microbiol.">
        <title>High frequency of phylogenetically diverse reductive dehalogenase-homologous genes in deep subseafloor sedimentary metagenomes.</title>
        <authorList>
            <person name="Kawai M."/>
            <person name="Futagami T."/>
            <person name="Toyoda A."/>
            <person name="Takaki Y."/>
            <person name="Nishi S."/>
            <person name="Hori S."/>
            <person name="Arai W."/>
            <person name="Tsubouchi T."/>
            <person name="Morono Y."/>
            <person name="Uchiyama I."/>
            <person name="Ito T."/>
            <person name="Fujiyama A."/>
            <person name="Inagaki F."/>
            <person name="Takami H."/>
        </authorList>
    </citation>
    <scope>NUCLEOTIDE SEQUENCE</scope>
    <source>
        <strain evidence="1">Expedition CK06-06</strain>
    </source>
</reference>
<name>X0WLH1_9ZZZZ</name>
<dbReference type="InterPro" id="IPR011101">
    <property type="entry name" value="DUF5131"/>
</dbReference>
<protein>
    <recommendedName>
        <fullName evidence="2">DUF5131 family protein</fullName>
    </recommendedName>
</protein>
<comment type="caution">
    <text evidence="1">The sequence shown here is derived from an EMBL/GenBank/DDBJ whole genome shotgun (WGS) entry which is preliminary data.</text>
</comment>
<gene>
    <name evidence="1" type="ORF">S01H1_47925</name>
</gene>
<dbReference type="EMBL" id="BARS01030744">
    <property type="protein sequence ID" value="GAG25363.1"/>
    <property type="molecule type" value="Genomic_DNA"/>
</dbReference>
<evidence type="ECO:0008006" key="2">
    <source>
        <dbReference type="Google" id="ProtNLM"/>
    </source>
</evidence>
<proteinExistence type="predicted"/>
<dbReference type="Pfam" id="PF07505">
    <property type="entry name" value="DUF5131"/>
    <property type="match status" value="1"/>
</dbReference>
<accession>X0WLH1</accession>